<dbReference type="Proteomes" id="UP000280819">
    <property type="component" value="Unassembled WGS sequence"/>
</dbReference>
<protein>
    <submittedName>
        <fullName evidence="1">Uncharacterized protein</fullName>
    </submittedName>
</protein>
<reference evidence="1 2" key="1">
    <citation type="submission" date="2018-11" db="EMBL/GenBank/DDBJ databases">
        <title>Genomes From Bacteria Associated with the Canine Oral Cavity: a Test Case for Automated Genome-Based Taxonomic Assignment.</title>
        <authorList>
            <person name="Coil D.A."/>
            <person name="Jospin G."/>
            <person name="Darling A.E."/>
            <person name="Wallis C."/>
            <person name="Davis I.J."/>
            <person name="Harris S."/>
            <person name="Eisen J.A."/>
            <person name="Holcombe L.J."/>
            <person name="O'Flynn C."/>
        </authorList>
    </citation>
    <scope>NUCLEOTIDE SEQUENCE [LARGE SCALE GENOMIC DNA]</scope>
    <source>
        <strain evidence="1 2">OH887_COT-365</strain>
    </source>
</reference>
<evidence type="ECO:0000313" key="1">
    <source>
        <dbReference type="EMBL" id="RRD06120.1"/>
    </source>
</evidence>
<comment type="caution">
    <text evidence="1">The sequence shown here is derived from an EMBL/GenBank/DDBJ whole genome shotgun (WGS) entry which is preliminary data.</text>
</comment>
<dbReference type="RefSeq" id="WP_124843704.1">
    <property type="nucleotide sequence ID" value="NZ_JAUNKP010000045.1"/>
</dbReference>
<gene>
    <name evidence="1" type="ORF">EII34_05400</name>
</gene>
<dbReference type="EMBL" id="RQZG01000004">
    <property type="protein sequence ID" value="RRD06120.1"/>
    <property type="molecule type" value="Genomic_DNA"/>
</dbReference>
<evidence type="ECO:0000313" key="2">
    <source>
        <dbReference type="Proteomes" id="UP000280819"/>
    </source>
</evidence>
<dbReference type="OrthoDB" id="3729737at2"/>
<organism evidence="1 2">
    <name type="scientific">Arachnia propionica</name>
    <dbReference type="NCBI Taxonomy" id="1750"/>
    <lineage>
        <taxon>Bacteria</taxon>
        <taxon>Bacillati</taxon>
        <taxon>Actinomycetota</taxon>
        <taxon>Actinomycetes</taxon>
        <taxon>Propionibacteriales</taxon>
        <taxon>Propionibacteriaceae</taxon>
        <taxon>Arachnia</taxon>
    </lineage>
</organism>
<name>A0A3P1T9V3_9ACTN</name>
<sequence length="111" mass="11865">MATELVLLSDVPVSMEAQRRALLRTEGEGQILEFRGGEISTLIGADEKHLLTVHAPKVIRVADEAAPALVSPPRSFGLWTEMTVPFGAFEAGRALADAIAAEVGGQIEERI</sequence>
<accession>A0A3P1T9V3</accession>
<dbReference type="AlphaFoldDB" id="A0A3P1T9V3"/>
<proteinExistence type="predicted"/>